<evidence type="ECO:0000256" key="1">
    <source>
        <dbReference type="SAM" id="MobiDB-lite"/>
    </source>
</evidence>
<proteinExistence type="predicted"/>
<dbReference type="Proteomes" id="UP000034196">
    <property type="component" value="Unassembled WGS sequence"/>
</dbReference>
<sequence length="156" mass="16634">MRGGRGGGDMAQRMELVLTGEADSDPEEQEALTLQLRARLLELSVERVELQRSGVVPRGAKPGDVVAVGALVVTVAPIALRSVIRLLETWIRHRPVRTVSVRIGEDSLEMQGVSSAEQSRLIDVFIASHEPAARPGARNGSGPPEAVPSAQDAEEA</sequence>
<comment type="caution">
    <text evidence="2">The sequence shown here is derived from an EMBL/GenBank/DDBJ whole genome shotgun (WGS) entry which is preliminary data.</text>
</comment>
<keyword evidence="3" id="KW-1185">Reference proteome</keyword>
<organism evidence="2 3">
    <name type="scientific">Streptomyces mangrovisoli</name>
    <dbReference type="NCBI Taxonomy" id="1428628"/>
    <lineage>
        <taxon>Bacteria</taxon>
        <taxon>Bacillati</taxon>
        <taxon>Actinomycetota</taxon>
        <taxon>Actinomycetes</taxon>
        <taxon>Kitasatosporales</taxon>
        <taxon>Streptomycetaceae</taxon>
        <taxon>Streptomyces</taxon>
    </lineage>
</organism>
<dbReference type="STRING" id="1428628.WN71_009010"/>
<feature type="region of interest" description="Disordered" evidence="1">
    <location>
        <begin position="132"/>
        <end position="156"/>
    </location>
</feature>
<name>A0A1J4P3Y0_9ACTN</name>
<evidence type="ECO:0000313" key="2">
    <source>
        <dbReference type="EMBL" id="OIJ68173.1"/>
    </source>
</evidence>
<gene>
    <name evidence="2" type="ORF">WN71_009010</name>
</gene>
<evidence type="ECO:0000313" key="3">
    <source>
        <dbReference type="Proteomes" id="UP000034196"/>
    </source>
</evidence>
<accession>A0A1J4P3Y0</accession>
<protein>
    <submittedName>
        <fullName evidence="2">Uncharacterized protein</fullName>
    </submittedName>
</protein>
<reference evidence="2" key="1">
    <citation type="submission" date="2016-10" db="EMBL/GenBank/DDBJ databases">
        <title>Genome sequence of Streptomyces mangrovisoli MUSC 149.</title>
        <authorList>
            <person name="Lee L.-H."/>
            <person name="Ser H.-L."/>
        </authorList>
    </citation>
    <scope>NUCLEOTIDE SEQUENCE [LARGE SCALE GENOMIC DNA]</scope>
    <source>
        <strain evidence="2">MUSC 149</strain>
    </source>
</reference>
<dbReference type="AlphaFoldDB" id="A0A1J4P3Y0"/>
<dbReference type="EMBL" id="LAVA02000018">
    <property type="protein sequence ID" value="OIJ68173.1"/>
    <property type="molecule type" value="Genomic_DNA"/>
</dbReference>